<name>A0A1X2IE82_9FUNG</name>
<protein>
    <submittedName>
        <fullName evidence="2">Uncharacterized protein</fullName>
    </submittedName>
</protein>
<feature type="region of interest" description="Disordered" evidence="1">
    <location>
        <begin position="114"/>
        <end position="146"/>
    </location>
</feature>
<comment type="caution">
    <text evidence="2">The sequence shown here is derived from an EMBL/GenBank/DDBJ whole genome shotgun (WGS) entry which is preliminary data.</text>
</comment>
<reference evidence="2 3" key="1">
    <citation type="submission" date="2016-07" db="EMBL/GenBank/DDBJ databases">
        <title>Pervasive Adenine N6-methylation of Active Genes in Fungi.</title>
        <authorList>
            <consortium name="DOE Joint Genome Institute"/>
            <person name="Mondo S.J."/>
            <person name="Dannebaum R.O."/>
            <person name="Kuo R.C."/>
            <person name="Labutti K."/>
            <person name="Haridas S."/>
            <person name="Kuo A."/>
            <person name="Salamov A."/>
            <person name="Ahrendt S.R."/>
            <person name="Lipzen A."/>
            <person name="Sullivan W."/>
            <person name="Andreopoulos W.B."/>
            <person name="Clum A."/>
            <person name="Lindquist E."/>
            <person name="Daum C."/>
            <person name="Ramamoorthy G.K."/>
            <person name="Gryganskyi A."/>
            <person name="Culley D."/>
            <person name="Magnuson J.K."/>
            <person name="James T.Y."/>
            <person name="O'Malley M.A."/>
            <person name="Stajich J.E."/>
            <person name="Spatafora J.W."/>
            <person name="Visel A."/>
            <person name="Grigoriev I.V."/>
        </authorList>
    </citation>
    <scope>NUCLEOTIDE SEQUENCE [LARGE SCALE GENOMIC DNA]</scope>
    <source>
        <strain evidence="2 3">NRRL 1336</strain>
    </source>
</reference>
<accession>A0A1X2IE82</accession>
<organism evidence="2 3">
    <name type="scientific">Absidia repens</name>
    <dbReference type="NCBI Taxonomy" id="90262"/>
    <lineage>
        <taxon>Eukaryota</taxon>
        <taxon>Fungi</taxon>
        <taxon>Fungi incertae sedis</taxon>
        <taxon>Mucoromycota</taxon>
        <taxon>Mucoromycotina</taxon>
        <taxon>Mucoromycetes</taxon>
        <taxon>Mucorales</taxon>
        <taxon>Cunninghamellaceae</taxon>
        <taxon>Absidia</taxon>
    </lineage>
</organism>
<proteinExistence type="predicted"/>
<evidence type="ECO:0000313" key="3">
    <source>
        <dbReference type="Proteomes" id="UP000193560"/>
    </source>
</evidence>
<dbReference type="EMBL" id="MCGE01000014">
    <property type="protein sequence ID" value="ORZ14768.1"/>
    <property type="molecule type" value="Genomic_DNA"/>
</dbReference>
<gene>
    <name evidence="2" type="ORF">BCR42DRAFT_58036</name>
</gene>
<keyword evidence="3" id="KW-1185">Reference proteome</keyword>
<dbReference type="OrthoDB" id="19606at2759"/>
<dbReference type="Proteomes" id="UP000193560">
    <property type="component" value="Unassembled WGS sequence"/>
</dbReference>
<feature type="compositionally biased region" description="Polar residues" evidence="1">
    <location>
        <begin position="119"/>
        <end position="135"/>
    </location>
</feature>
<evidence type="ECO:0000313" key="2">
    <source>
        <dbReference type="EMBL" id="ORZ14768.1"/>
    </source>
</evidence>
<evidence type="ECO:0000256" key="1">
    <source>
        <dbReference type="SAM" id="MobiDB-lite"/>
    </source>
</evidence>
<sequence>MLRIQSTTIRFSRSGICQGRSLGRLSLSLPKSCIKIAANNVKQGSCRRQFTGTSTTTAAQHHHYPKTVLTEHVYGRTRIYTSTMGKTKTATASKTCIAAPVTSPSLTWEWLHPQHHQHSTSNQTTVNPDGTSSSQHARHRPSFGSSLINGAKQNFRELFLPVGYPDALHSCYKKFHLWLGLETYVGSAVN</sequence>
<dbReference type="AlphaFoldDB" id="A0A1X2IE82"/>